<evidence type="ECO:0000313" key="1">
    <source>
        <dbReference type="EMBL" id="MDH2004902.1"/>
    </source>
</evidence>
<comment type="caution">
    <text evidence="1">The sequence shown here is derived from an EMBL/GenBank/DDBJ whole genome shotgun (WGS) entry which is preliminary data.</text>
</comment>
<dbReference type="Proteomes" id="UP001161294">
    <property type="component" value="Unassembled WGS sequence"/>
</dbReference>
<dbReference type="EMBL" id="JAOCJW010000006">
    <property type="protein sequence ID" value="MDH2004902.1"/>
    <property type="molecule type" value="Genomic_DNA"/>
</dbReference>
<reference evidence="1" key="1">
    <citation type="submission" date="2022-09" db="EMBL/GenBank/DDBJ databases">
        <title>Intensive care unit water sources are persistently colonized with multi-drug resistant bacteria and are the site of extensive horizontal gene transfer of antibiotic resistance genes.</title>
        <authorList>
            <person name="Diorio-Toth L."/>
        </authorList>
    </citation>
    <scope>NUCLEOTIDE SEQUENCE</scope>
    <source>
        <strain evidence="1">GD03686</strain>
    </source>
</reference>
<dbReference type="AlphaFoldDB" id="A0AA43AW13"/>
<accession>A0AA43AW13</accession>
<sequence length="318" mass="34529">MTDLTMSQFASKDDLLAAQAARIAELESQLEAIGAGGVEPLRKPAAPQAVQAAVSVAHRHEFTDGHRTLKQDVFSAIHDYAATKPEQDPDDPESWESWFEAAFDLLGTRVGQIFEEHAERSAPAHPSEGVPAQAAVPEGWKLAPIKVPDSAFAWVSGGYPAGYKAWDERDTAVVHERAQRAWEAILNGITAPAHPAEVVPAQCPNINEPRGCWRVACQLGGKCREPERSATQPAAQGMDAIRALIAQHGKELERNHYAYFELAYTRRTGWMVWITDKPAFRESVLVNPDRKVLARGQGDTPEAACADALAAQAKQGGA</sequence>
<proteinExistence type="predicted"/>
<protein>
    <submittedName>
        <fullName evidence="1">Uncharacterized protein</fullName>
    </submittedName>
</protein>
<dbReference type="RefSeq" id="WP_279852832.1">
    <property type="nucleotide sequence ID" value="NZ_JAOCIA010000005.1"/>
</dbReference>
<gene>
    <name evidence="1" type="ORF">N5J23_04950</name>
</gene>
<evidence type="ECO:0000313" key="2">
    <source>
        <dbReference type="Proteomes" id="UP001161294"/>
    </source>
</evidence>
<name>A0AA43AW13_9BURK</name>
<organism evidence="1 2">
    <name type="scientific">Comamonas aquatica</name>
    <dbReference type="NCBI Taxonomy" id="225991"/>
    <lineage>
        <taxon>Bacteria</taxon>
        <taxon>Pseudomonadati</taxon>
        <taxon>Pseudomonadota</taxon>
        <taxon>Betaproteobacteria</taxon>
        <taxon>Burkholderiales</taxon>
        <taxon>Comamonadaceae</taxon>
        <taxon>Comamonas</taxon>
    </lineage>
</organism>